<dbReference type="EMBL" id="JAKCXM010000068">
    <property type="protein sequence ID" value="KAJ0404140.1"/>
    <property type="molecule type" value="Genomic_DNA"/>
</dbReference>
<name>A0AAD5M4L0_PYTIN</name>
<protein>
    <submittedName>
        <fullName evidence="2">Uncharacterized protein</fullName>
    </submittedName>
</protein>
<dbReference type="Proteomes" id="UP001209570">
    <property type="component" value="Unassembled WGS sequence"/>
</dbReference>
<dbReference type="AlphaFoldDB" id="A0AAD5M4L0"/>
<feature type="compositionally biased region" description="Polar residues" evidence="1">
    <location>
        <begin position="171"/>
        <end position="181"/>
    </location>
</feature>
<sequence length="193" mass="21700">MAELLKAPVRKLSQSASSPRSAVPSLDSKVEYLDGDGIPRRSETVTRRMMQRGHSLDKAVMLTKEDQLHSSLDTRKKLEEERGADHAEALRELERKQAANMAFKAANKRERQQWIDESDEYIATRLEIWYDGKYVPKDEAIVDVTEVNTPQSPSKSKTFIDAEGNLRRPRTASTADTSESPVPSAELSKLTSI</sequence>
<reference evidence="2" key="1">
    <citation type="submission" date="2021-12" db="EMBL/GenBank/DDBJ databases">
        <title>Prjna785345.</title>
        <authorList>
            <person name="Rujirawat T."/>
            <person name="Krajaejun T."/>
        </authorList>
    </citation>
    <scope>NUCLEOTIDE SEQUENCE</scope>
    <source>
        <strain evidence="2">Pi057C3</strain>
    </source>
</reference>
<evidence type="ECO:0000313" key="3">
    <source>
        <dbReference type="Proteomes" id="UP001209570"/>
    </source>
</evidence>
<feature type="region of interest" description="Disordered" evidence="1">
    <location>
        <begin position="1"/>
        <end position="27"/>
    </location>
</feature>
<feature type="region of interest" description="Disordered" evidence="1">
    <location>
        <begin position="147"/>
        <end position="193"/>
    </location>
</feature>
<gene>
    <name evidence="2" type="ORF">P43SY_008698</name>
</gene>
<evidence type="ECO:0000313" key="2">
    <source>
        <dbReference type="EMBL" id="KAJ0404140.1"/>
    </source>
</evidence>
<proteinExistence type="predicted"/>
<evidence type="ECO:0000256" key="1">
    <source>
        <dbReference type="SAM" id="MobiDB-lite"/>
    </source>
</evidence>
<accession>A0AAD5M4L0</accession>
<keyword evidence="3" id="KW-1185">Reference proteome</keyword>
<comment type="caution">
    <text evidence="2">The sequence shown here is derived from an EMBL/GenBank/DDBJ whole genome shotgun (WGS) entry which is preliminary data.</text>
</comment>
<feature type="compositionally biased region" description="Polar residues" evidence="1">
    <location>
        <begin position="147"/>
        <end position="157"/>
    </location>
</feature>
<organism evidence="2 3">
    <name type="scientific">Pythium insidiosum</name>
    <name type="common">Pythiosis disease agent</name>
    <dbReference type="NCBI Taxonomy" id="114742"/>
    <lineage>
        <taxon>Eukaryota</taxon>
        <taxon>Sar</taxon>
        <taxon>Stramenopiles</taxon>
        <taxon>Oomycota</taxon>
        <taxon>Peronosporomycetes</taxon>
        <taxon>Pythiales</taxon>
        <taxon>Pythiaceae</taxon>
        <taxon>Pythium</taxon>
    </lineage>
</organism>